<evidence type="ECO:0000256" key="4">
    <source>
        <dbReference type="ARBA" id="ARBA00022737"/>
    </source>
</evidence>
<keyword evidence="8" id="KW-1185">Reference proteome</keyword>
<dbReference type="InterPro" id="IPR036383">
    <property type="entry name" value="TSP1_rpt_sf"/>
</dbReference>
<keyword evidence="4" id="KW-0677">Repeat</keyword>
<evidence type="ECO:0000256" key="3">
    <source>
        <dbReference type="ARBA" id="ARBA00022729"/>
    </source>
</evidence>
<dbReference type="SMART" id="SM00209">
    <property type="entry name" value="TSP1"/>
    <property type="match status" value="5"/>
</dbReference>
<keyword evidence="2" id="KW-0964">Secreted</keyword>
<evidence type="ECO:0000256" key="1">
    <source>
        <dbReference type="ARBA" id="ARBA00004613"/>
    </source>
</evidence>
<comment type="subcellular location">
    <subcellularLocation>
        <location evidence="1">Secreted</location>
    </subcellularLocation>
</comment>
<reference evidence="7" key="1">
    <citation type="submission" date="2022-01" db="EMBL/GenBank/DDBJ databases">
        <authorList>
            <person name="King R."/>
        </authorList>
    </citation>
    <scope>NUCLEOTIDE SEQUENCE</scope>
</reference>
<dbReference type="InterPro" id="IPR010294">
    <property type="entry name" value="ADAMTS_spacer1"/>
</dbReference>
<dbReference type="GO" id="GO:0004222">
    <property type="term" value="F:metalloendopeptidase activity"/>
    <property type="evidence" value="ECO:0007669"/>
    <property type="project" value="TreeGrafter"/>
</dbReference>
<evidence type="ECO:0000313" key="7">
    <source>
        <dbReference type="EMBL" id="CAH1394189.1"/>
    </source>
</evidence>
<dbReference type="GO" id="GO:0005576">
    <property type="term" value="C:extracellular region"/>
    <property type="evidence" value="ECO:0007669"/>
    <property type="project" value="UniProtKB-SubCell"/>
</dbReference>
<dbReference type="OrthoDB" id="5950222at2759"/>
<keyword evidence="3 5" id="KW-0732">Signal</keyword>
<dbReference type="SUPFAM" id="SSF82895">
    <property type="entry name" value="TSP-1 type 1 repeat"/>
    <property type="match status" value="4"/>
</dbReference>
<gene>
    <name evidence="7" type="ORF">NEZAVI_LOCUS4726</name>
</gene>
<dbReference type="Proteomes" id="UP001152798">
    <property type="component" value="Chromosome 2"/>
</dbReference>
<evidence type="ECO:0000259" key="6">
    <source>
        <dbReference type="PROSITE" id="PS50900"/>
    </source>
</evidence>
<dbReference type="PANTHER" id="PTHR13723:SF281">
    <property type="entry name" value="PAPILIN"/>
    <property type="match status" value="1"/>
</dbReference>
<proteinExistence type="predicted"/>
<feature type="domain" description="PLAC" evidence="6">
    <location>
        <begin position="566"/>
        <end position="604"/>
    </location>
</feature>
<dbReference type="PROSITE" id="PS50092">
    <property type="entry name" value="TSP1"/>
    <property type="match status" value="4"/>
</dbReference>
<dbReference type="Gene3D" id="2.20.100.10">
    <property type="entry name" value="Thrombospondin type-1 (TSP1) repeat"/>
    <property type="match status" value="4"/>
</dbReference>
<evidence type="ECO:0000256" key="5">
    <source>
        <dbReference type="SAM" id="SignalP"/>
    </source>
</evidence>
<feature type="chain" id="PRO_5040334232" description="PLAC domain-containing protein" evidence="5">
    <location>
        <begin position="26"/>
        <end position="604"/>
    </location>
</feature>
<sequence length="604" mass="68142">MITTNGLRMATTFILTVFIILEVGCNNVLGYVQTNCHGKNVSYHRTRGLYTQPHLKYGYNYIATIPRSARNITISQHRLSSNHIALMKNDGSYVINGNWVVDQPGNILDCGTFFTYRQNQDDAGSMKEYVHSPGPINQPIQLLLLAYEVNGGITYEYDTSIANISSPHSDDPNNDAALMSKNSFIQHRVNHDWNNTIVNEDVSTNRRRHWQKHYIWKRCYKSCGETTYETAVCVHHSTEMIVPDKQCSTPKKPVEEDHRCNFTNNQCLPEWVPSEWSPCSATCGEGVHIREVACKQLTSSGYPLILHAKSCSTSPPPTVKKCHLKACDAVAPSTPWDVGQWSKCSSSCGEGFKTRTVTCRSTLCHSDDVPPTKESCYSVCPTQGMWLTSQWSTKASKVEMQPSIKKYCNEKCGNGWQMRNVICFGDKECSSVEQPKIFQMCRSDESCSGQWFTGPWQTCSGVCDEGNQKRDVVCLGKIKNEFVSVPEHNCKTDEKPVPIQKCKLLECSATWYTTEWSTCSKSCGGGMQYRKVYCVKKNLESTLCTENEKPPKSQGCNTHLCTAFIKDTDCIDRHKYCQKAVVQARLCNYSYYKNLCCQSCSDKN</sequence>
<dbReference type="PROSITE" id="PS50900">
    <property type="entry name" value="PLAC"/>
    <property type="match status" value="1"/>
</dbReference>
<dbReference type="Gene3D" id="2.60.120.830">
    <property type="match status" value="1"/>
</dbReference>
<feature type="signal peptide" evidence="5">
    <location>
        <begin position="1"/>
        <end position="25"/>
    </location>
</feature>
<protein>
    <recommendedName>
        <fullName evidence="6">PLAC domain-containing protein</fullName>
    </recommendedName>
</protein>
<dbReference type="InterPro" id="IPR050439">
    <property type="entry name" value="ADAMTS_ADAMTS-like"/>
</dbReference>
<dbReference type="Pfam" id="PF19030">
    <property type="entry name" value="TSP1_ADAMTS"/>
    <property type="match status" value="4"/>
</dbReference>
<evidence type="ECO:0000313" key="8">
    <source>
        <dbReference type="Proteomes" id="UP001152798"/>
    </source>
</evidence>
<dbReference type="FunFam" id="2.20.100.10:FF:000005">
    <property type="entry name" value="ADAM metallopeptidase with thrombospondin type 1 motif 9"/>
    <property type="match status" value="1"/>
</dbReference>
<dbReference type="Pfam" id="PF08686">
    <property type="entry name" value="PLAC"/>
    <property type="match status" value="1"/>
</dbReference>
<dbReference type="InterPro" id="IPR000884">
    <property type="entry name" value="TSP1_rpt"/>
</dbReference>
<dbReference type="GO" id="GO:0031012">
    <property type="term" value="C:extracellular matrix"/>
    <property type="evidence" value="ECO:0007669"/>
    <property type="project" value="TreeGrafter"/>
</dbReference>
<accession>A0A9P0EFT3</accession>
<dbReference type="Pfam" id="PF05986">
    <property type="entry name" value="ADAMTS_spacer1"/>
    <property type="match status" value="1"/>
</dbReference>
<dbReference type="InterPro" id="IPR010909">
    <property type="entry name" value="PLAC"/>
</dbReference>
<organism evidence="7 8">
    <name type="scientific">Nezara viridula</name>
    <name type="common">Southern green stink bug</name>
    <name type="synonym">Cimex viridulus</name>
    <dbReference type="NCBI Taxonomy" id="85310"/>
    <lineage>
        <taxon>Eukaryota</taxon>
        <taxon>Metazoa</taxon>
        <taxon>Ecdysozoa</taxon>
        <taxon>Arthropoda</taxon>
        <taxon>Hexapoda</taxon>
        <taxon>Insecta</taxon>
        <taxon>Pterygota</taxon>
        <taxon>Neoptera</taxon>
        <taxon>Paraneoptera</taxon>
        <taxon>Hemiptera</taxon>
        <taxon>Heteroptera</taxon>
        <taxon>Panheteroptera</taxon>
        <taxon>Pentatomomorpha</taxon>
        <taxon>Pentatomoidea</taxon>
        <taxon>Pentatomidae</taxon>
        <taxon>Pentatominae</taxon>
        <taxon>Nezara</taxon>
    </lineage>
</organism>
<dbReference type="AlphaFoldDB" id="A0A9P0EFT3"/>
<dbReference type="PANTHER" id="PTHR13723">
    <property type="entry name" value="ADAMTS A DISINTEGRIN AND METALLOPROTEASE WITH THROMBOSPONDIN MOTIFS PROTEASE"/>
    <property type="match status" value="1"/>
</dbReference>
<dbReference type="GO" id="GO:0030198">
    <property type="term" value="P:extracellular matrix organization"/>
    <property type="evidence" value="ECO:0007669"/>
    <property type="project" value="TreeGrafter"/>
</dbReference>
<name>A0A9P0EFT3_NEZVI</name>
<dbReference type="EMBL" id="OV725078">
    <property type="protein sequence ID" value="CAH1394189.1"/>
    <property type="molecule type" value="Genomic_DNA"/>
</dbReference>
<dbReference type="GO" id="GO:0006508">
    <property type="term" value="P:proteolysis"/>
    <property type="evidence" value="ECO:0007669"/>
    <property type="project" value="TreeGrafter"/>
</dbReference>
<evidence type="ECO:0000256" key="2">
    <source>
        <dbReference type="ARBA" id="ARBA00022525"/>
    </source>
</evidence>